<protein>
    <submittedName>
        <fullName evidence="3">SDR family oxidoreductase</fullName>
    </submittedName>
</protein>
<keyword evidence="2" id="KW-0560">Oxidoreductase</keyword>
<dbReference type="GO" id="GO:0016491">
    <property type="term" value="F:oxidoreductase activity"/>
    <property type="evidence" value="ECO:0007669"/>
    <property type="project" value="UniProtKB-KW"/>
</dbReference>
<dbReference type="SUPFAM" id="SSF51735">
    <property type="entry name" value="NAD(P)-binding Rossmann-fold domains"/>
    <property type="match status" value="1"/>
</dbReference>
<dbReference type="InterPro" id="IPR036291">
    <property type="entry name" value="NAD(P)-bd_dom_sf"/>
</dbReference>
<dbReference type="PRINTS" id="PR00081">
    <property type="entry name" value="GDHRDH"/>
</dbReference>
<name>A0A7D5K990_9EURY</name>
<dbReference type="Pfam" id="PF13561">
    <property type="entry name" value="adh_short_C2"/>
    <property type="match status" value="1"/>
</dbReference>
<dbReference type="InterPro" id="IPR020904">
    <property type="entry name" value="Sc_DH/Rdtase_CS"/>
</dbReference>
<organism evidence="3 4">
    <name type="scientific">Halorarum halophilum</name>
    <dbReference type="NCBI Taxonomy" id="2743090"/>
    <lineage>
        <taxon>Archaea</taxon>
        <taxon>Methanobacteriati</taxon>
        <taxon>Methanobacteriota</taxon>
        <taxon>Stenosarchaea group</taxon>
        <taxon>Halobacteria</taxon>
        <taxon>Halobacteriales</taxon>
        <taxon>Haloferacaceae</taxon>
        <taxon>Halorarum</taxon>
    </lineage>
</organism>
<accession>A0A7D5K990</accession>
<keyword evidence="4" id="KW-1185">Reference proteome</keyword>
<proteinExistence type="inferred from homology"/>
<evidence type="ECO:0000313" key="4">
    <source>
        <dbReference type="Proteomes" id="UP000509750"/>
    </source>
</evidence>
<dbReference type="PANTHER" id="PTHR43639">
    <property type="entry name" value="OXIDOREDUCTASE, SHORT-CHAIN DEHYDROGENASE/REDUCTASE FAMILY (AFU_ORTHOLOGUE AFUA_5G02870)"/>
    <property type="match status" value="1"/>
</dbReference>
<dbReference type="Gene3D" id="3.40.50.720">
    <property type="entry name" value="NAD(P)-binding Rossmann-like Domain"/>
    <property type="match status" value="1"/>
</dbReference>
<dbReference type="FunFam" id="3.40.50.720:FF:000084">
    <property type="entry name" value="Short-chain dehydrogenase reductase"/>
    <property type="match status" value="1"/>
</dbReference>
<comment type="similarity">
    <text evidence="1">Belongs to the short-chain dehydrogenases/reductases (SDR) family.</text>
</comment>
<dbReference type="KEGG" id="halg:HUG10_15610"/>
<evidence type="ECO:0000313" key="3">
    <source>
        <dbReference type="EMBL" id="QLG28879.1"/>
    </source>
</evidence>
<dbReference type="RefSeq" id="WP_179170453.1">
    <property type="nucleotide sequence ID" value="NZ_CP058529.1"/>
</dbReference>
<dbReference type="AlphaFoldDB" id="A0A7D5K990"/>
<evidence type="ECO:0000256" key="2">
    <source>
        <dbReference type="ARBA" id="ARBA00023002"/>
    </source>
</evidence>
<dbReference type="PRINTS" id="PR00080">
    <property type="entry name" value="SDRFAMILY"/>
</dbReference>
<sequence>MVLRDKATVVTGAGSGMGRATARLFAERGARVAVVDLDGDAAAETAATIEADDGDGAAVPVTADVSDPEDVASFVERTVEEFGRIDVLHNNAGVPQESTPVEDVTERTWDRIQDVNLKSAFLGAKYAVPHMREGGGGVILNTASTAGIRPRTGLSAYAASKGGMITLTKQLAHELAADGIRVNAICPVATDTDMLPEFAGGDLSVDGMAETIPLGRLAEPGDIASAAAFLASEEASMVTGTALEVDGGRDI</sequence>
<dbReference type="OrthoDB" id="7442at2157"/>
<reference evidence="3 4" key="1">
    <citation type="submission" date="2020-07" db="EMBL/GenBank/DDBJ databases">
        <title>Gai3-2, isolated from salt lake.</title>
        <authorList>
            <person name="Cui H."/>
            <person name="Shi X."/>
        </authorList>
    </citation>
    <scope>NUCLEOTIDE SEQUENCE [LARGE SCALE GENOMIC DNA]</scope>
    <source>
        <strain evidence="3 4">Gai3-2</strain>
    </source>
</reference>
<gene>
    <name evidence="3" type="ORF">HUG10_15610</name>
</gene>
<dbReference type="Proteomes" id="UP000509750">
    <property type="component" value="Chromosome"/>
</dbReference>
<dbReference type="EMBL" id="CP058529">
    <property type="protein sequence ID" value="QLG28879.1"/>
    <property type="molecule type" value="Genomic_DNA"/>
</dbReference>
<dbReference type="PANTHER" id="PTHR43639:SF1">
    <property type="entry name" value="SHORT-CHAIN DEHYDROGENASE_REDUCTASE FAMILY PROTEIN"/>
    <property type="match status" value="1"/>
</dbReference>
<dbReference type="GeneID" id="56030289"/>
<dbReference type="PROSITE" id="PS00061">
    <property type="entry name" value="ADH_SHORT"/>
    <property type="match status" value="1"/>
</dbReference>
<dbReference type="InterPro" id="IPR002347">
    <property type="entry name" value="SDR_fam"/>
</dbReference>
<dbReference type="NCBIfam" id="NF005559">
    <property type="entry name" value="PRK07231.1"/>
    <property type="match status" value="1"/>
</dbReference>
<evidence type="ECO:0000256" key="1">
    <source>
        <dbReference type="ARBA" id="ARBA00006484"/>
    </source>
</evidence>